<evidence type="ECO:0000313" key="4">
    <source>
        <dbReference type="EMBL" id="REG25171.1"/>
    </source>
</evidence>
<dbReference type="PANTHER" id="PTHR37292">
    <property type="entry name" value="VNG6097C"/>
    <property type="match status" value="1"/>
</dbReference>
<feature type="region of interest" description="Disordered" evidence="1">
    <location>
        <begin position="513"/>
        <end position="532"/>
    </location>
</feature>
<dbReference type="KEGG" id="age:AA314_04673"/>
<dbReference type="EMBL" id="CP011509">
    <property type="protein sequence ID" value="AKJ03047.1"/>
    <property type="molecule type" value="Genomic_DNA"/>
</dbReference>
<name>A0AAC8TEK4_9BACT</name>
<dbReference type="Proteomes" id="UP000035579">
    <property type="component" value="Chromosome"/>
</dbReference>
<proteinExistence type="predicted"/>
<evidence type="ECO:0000313" key="3">
    <source>
        <dbReference type="EMBL" id="AKJ03047.1"/>
    </source>
</evidence>
<dbReference type="RefSeq" id="WP_047857216.1">
    <property type="nucleotide sequence ID" value="NZ_CP011509.1"/>
</dbReference>
<dbReference type="EMBL" id="QUMU01000013">
    <property type="protein sequence ID" value="REG25171.1"/>
    <property type="molecule type" value="Genomic_DNA"/>
</dbReference>
<evidence type="ECO:0000259" key="2">
    <source>
        <dbReference type="Pfam" id="PF03235"/>
    </source>
</evidence>
<reference evidence="3 5" key="1">
    <citation type="submission" date="2015-05" db="EMBL/GenBank/DDBJ databases">
        <title>Genome assembly of Archangium gephyra DSM 2261.</title>
        <authorList>
            <person name="Sharma G."/>
            <person name="Subramanian S."/>
        </authorList>
    </citation>
    <scope>NUCLEOTIDE SEQUENCE [LARGE SCALE GENOMIC DNA]</scope>
    <source>
        <strain evidence="3 5">DSM 2261</strain>
    </source>
</reference>
<evidence type="ECO:0000313" key="6">
    <source>
        <dbReference type="Proteomes" id="UP000256345"/>
    </source>
</evidence>
<accession>A0AAC8TEK4</accession>
<sequence length="532" mass="59307">MSSKNQVADGLSTTALETKTYSVAKLLDLIRTGKVRVPYFQRRFRWQDEDRRLLFDSLQKGFPAGTLLLAQGAAPAERVVLGGFTADVGEVKEALWVVDGQQRLSTLAMAFLDERSGAYRPIYFDLETNAFVLGARKRAPPPHWVPTHVLASSALLNKWLREGALPDEFSDRADQIASRLREYLLPAYLVPFDDEYEGVVKVMFARMNRNRHALSTDEVFEALHATREGGKPIDRVRAELTQVGFGEFEGKQIERAALAVAGKLPGAKLVDALSAAEVPALFARVSQALIRTVEFLAEDCGVPYIDWLPYGGVIATLAKLFDAHPKLHDRNRVLMARWFWRGNLSGDHRTDNKTDQPKWQAIGSDQHETVQRLLKLGNRIDVAAEVEAPLQPFNRRTARTRIELIALAAMEPRWLIGEDRGQPLALGALIEKEDQVPSAVTNASGTIVDYLLHPKFDLTKLGTRPDKVTLESHGLDDAMLDALLSGDDATFQAQRTKVLTHQVQTTLREWTGVNDADHDRPPLDAYFDSESA</sequence>
<dbReference type="AlphaFoldDB" id="A0AAC8TEK4"/>
<dbReference type="Pfam" id="PF03235">
    <property type="entry name" value="GmrSD_N"/>
    <property type="match status" value="1"/>
</dbReference>
<evidence type="ECO:0000313" key="5">
    <source>
        <dbReference type="Proteomes" id="UP000035579"/>
    </source>
</evidence>
<evidence type="ECO:0000256" key="1">
    <source>
        <dbReference type="SAM" id="MobiDB-lite"/>
    </source>
</evidence>
<dbReference type="InterPro" id="IPR004919">
    <property type="entry name" value="GmrSD_N"/>
</dbReference>
<feature type="domain" description="GmrSD restriction endonucleases N-terminal" evidence="2">
    <location>
        <begin position="24"/>
        <end position="224"/>
    </location>
</feature>
<protein>
    <submittedName>
        <fullName evidence="4">Uncharacterized protein DUF262</fullName>
    </submittedName>
</protein>
<reference evidence="4 6" key="2">
    <citation type="submission" date="2018-08" db="EMBL/GenBank/DDBJ databases">
        <title>Genomic Encyclopedia of Archaeal and Bacterial Type Strains, Phase II (KMG-II): from individual species to whole genera.</title>
        <authorList>
            <person name="Goeker M."/>
        </authorList>
    </citation>
    <scope>NUCLEOTIDE SEQUENCE [LARGE SCALE GENOMIC DNA]</scope>
    <source>
        <strain evidence="4 6">DSM 2261</strain>
    </source>
</reference>
<organism evidence="3 5">
    <name type="scientific">Archangium gephyra</name>
    <dbReference type="NCBI Taxonomy" id="48"/>
    <lineage>
        <taxon>Bacteria</taxon>
        <taxon>Pseudomonadati</taxon>
        <taxon>Myxococcota</taxon>
        <taxon>Myxococcia</taxon>
        <taxon>Myxococcales</taxon>
        <taxon>Cystobacterineae</taxon>
        <taxon>Archangiaceae</taxon>
        <taxon>Archangium</taxon>
    </lineage>
</organism>
<gene>
    <name evidence="3" type="ORF">AA314_04673</name>
    <name evidence="4" type="ORF">ATI61_113235</name>
</gene>
<keyword evidence="6" id="KW-1185">Reference proteome</keyword>
<dbReference type="Proteomes" id="UP000256345">
    <property type="component" value="Unassembled WGS sequence"/>
</dbReference>
<dbReference type="PANTHER" id="PTHR37292:SF2">
    <property type="entry name" value="DUF262 DOMAIN-CONTAINING PROTEIN"/>
    <property type="match status" value="1"/>
</dbReference>